<dbReference type="GO" id="GO:0003924">
    <property type="term" value="F:GTPase activity"/>
    <property type="evidence" value="ECO:0007669"/>
    <property type="project" value="InterPro"/>
</dbReference>
<name>A0A168F554_9HYPO</name>
<dbReference type="SUPFAM" id="SSF50465">
    <property type="entry name" value="EF-Tu/eEF-1alpha/eIF2-gamma C-terminal domain"/>
    <property type="match status" value="1"/>
</dbReference>
<evidence type="ECO:0000256" key="1">
    <source>
        <dbReference type="ARBA" id="ARBA00007249"/>
    </source>
</evidence>
<sequence length="635" mass="69526">MSAKNTKALSHEKRKGESALSEFADYVEQQQNLRFPVPKQAAGLGATKDEHHEELDDLLNNLDLAEAAPRVSLRTLVLGQDDDTLQKLRSVIAERIEEGAGEAIFDLGFENSGDSMRLTLDEWNAAYERTAKAAKLNGADCDLLLTKNIGGTLEAESTRDKPEKGGGCHGKILIRRTPANVEDVIETRIAVVGNVDAGKSSMLGVLVKGDLDDGRGKARVNLFRHKHEMETGRTSSVGMEIMGFDSVGRVITSDTPGRKLSWEDIGKRSAKVITFSDLAGHEKYLRTTVFGLLSSSPNYCLLMVAANNGLVGMSKEHLGIALALNVPVMIVITKIDICPPNILKETITQITKIMRSPGARKVPTFITNREECVNTASQFISHRICPVFQVSNVTGANLDLVRTFLNILPHHGRYNVDAPFEFHVNDTFSVPFTGTVVSGIVKAGVVREGDNILIGPDSLGQFTHTAVRSIERKRIRVPEAIAGQSASFALKKVKRKDVRKGMVVLHKLEGQPVPKVHREFVAEVLILSHATTIKKKYQAMLHVGPVSQTCAIIDIDRELIRTGDRATVAFQFVQRPEYLAPGDRLLFREGRTKGLGIVKAVGYDPNHPLMGEMAAEHKHKDENKPAAGQQVQVSA</sequence>
<keyword evidence="6" id="KW-1185">Reference proteome</keyword>
<dbReference type="FunFam" id="3.40.50.300:FF:000091">
    <property type="entry name" value="Probable GTP-binding protein 1"/>
    <property type="match status" value="1"/>
</dbReference>
<dbReference type="AlphaFoldDB" id="A0A168F554"/>
<accession>A0A168F554</accession>
<evidence type="ECO:0000313" key="6">
    <source>
        <dbReference type="Proteomes" id="UP000078544"/>
    </source>
</evidence>
<evidence type="ECO:0000259" key="4">
    <source>
        <dbReference type="PROSITE" id="PS51722"/>
    </source>
</evidence>
<dbReference type="InterPro" id="IPR035531">
    <property type="entry name" value="GTPBP1-like"/>
</dbReference>
<dbReference type="CDD" id="cd03694">
    <property type="entry name" value="GTPBP_II"/>
    <property type="match status" value="1"/>
</dbReference>
<dbReference type="STRING" id="1081109.A0A168F554"/>
<dbReference type="Proteomes" id="UP000078544">
    <property type="component" value="Unassembled WGS sequence"/>
</dbReference>
<evidence type="ECO:0000313" key="5">
    <source>
        <dbReference type="EMBL" id="KZZ99486.1"/>
    </source>
</evidence>
<keyword evidence="2" id="KW-0547">Nucleotide-binding</keyword>
<keyword evidence="3" id="KW-0342">GTP-binding</keyword>
<dbReference type="Pfam" id="PF03144">
    <property type="entry name" value="GTP_EFTU_D2"/>
    <property type="match status" value="1"/>
</dbReference>
<dbReference type="EMBL" id="AZGY01000003">
    <property type="protein sequence ID" value="KZZ99486.1"/>
    <property type="molecule type" value="Genomic_DNA"/>
</dbReference>
<dbReference type="InterPro" id="IPR009001">
    <property type="entry name" value="Transl_elong_EF1A/Init_IF2_C"/>
</dbReference>
<dbReference type="InterPro" id="IPR004161">
    <property type="entry name" value="EFTu-like_2"/>
</dbReference>
<proteinExistence type="inferred from homology"/>
<dbReference type="InterPro" id="IPR027417">
    <property type="entry name" value="P-loop_NTPase"/>
</dbReference>
<dbReference type="GO" id="GO:0003746">
    <property type="term" value="F:translation elongation factor activity"/>
    <property type="evidence" value="ECO:0007669"/>
    <property type="project" value="TreeGrafter"/>
</dbReference>
<comment type="similarity">
    <text evidence="1">Belongs to the TRAFAC class translation factor GTPase superfamily. Classic translation factor GTPase family. EF-Tu/EF-1A subfamily.</text>
</comment>
<dbReference type="InterPro" id="IPR009000">
    <property type="entry name" value="Transl_B-barrel_sf"/>
</dbReference>
<dbReference type="SUPFAM" id="SSF50447">
    <property type="entry name" value="Translation proteins"/>
    <property type="match status" value="1"/>
</dbReference>
<dbReference type="OrthoDB" id="248233at2759"/>
<dbReference type="PANTHER" id="PTHR43721">
    <property type="entry name" value="ELONGATION FACTOR TU-RELATED"/>
    <property type="match status" value="1"/>
</dbReference>
<dbReference type="Pfam" id="PF00009">
    <property type="entry name" value="GTP_EFTU"/>
    <property type="match status" value="1"/>
</dbReference>
<dbReference type="Gene3D" id="2.40.30.10">
    <property type="entry name" value="Translation factors"/>
    <property type="match status" value="2"/>
</dbReference>
<evidence type="ECO:0000256" key="3">
    <source>
        <dbReference type="ARBA" id="ARBA00023134"/>
    </source>
</evidence>
<dbReference type="PANTHER" id="PTHR43721:SF9">
    <property type="entry name" value="GTP-BINDING PROTEIN 1"/>
    <property type="match status" value="1"/>
</dbReference>
<dbReference type="Gene3D" id="3.40.50.300">
    <property type="entry name" value="P-loop containing nucleotide triphosphate hydrolases"/>
    <property type="match status" value="1"/>
</dbReference>
<dbReference type="FunFam" id="2.40.30.10:FF:000014">
    <property type="entry name" value="Probable GTP-binding protein 1"/>
    <property type="match status" value="1"/>
</dbReference>
<dbReference type="InterPro" id="IPR050055">
    <property type="entry name" value="EF-Tu_GTPase"/>
</dbReference>
<protein>
    <submittedName>
        <fullName evidence="5">GTP-binding protein 1</fullName>
    </submittedName>
</protein>
<dbReference type="SUPFAM" id="SSF52540">
    <property type="entry name" value="P-loop containing nucleoside triphosphate hydrolases"/>
    <property type="match status" value="1"/>
</dbReference>
<gene>
    <name evidence="5" type="ORF">AAL_02058</name>
</gene>
<organism evidence="5 6">
    <name type="scientific">Moelleriella libera RCEF 2490</name>
    <dbReference type="NCBI Taxonomy" id="1081109"/>
    <lineage>
        <taxon>Eukaryota</taxon>
        <taxon>Fungi</taxon>
        <taxon>Dikarya</taxon>
        <taxon>Ascomycota</taxon>
        <taxon>Pezizomycotina</taxon>
        <taxon>Sordariomycetes</taxon>
        <taxon>Hypocreomycetidae</taxon>
        <taxon>Hypocreales</taxon>
        <taxon>Clavicipitaceae</taxon>
        <taxon>Moelleriella</taxon>
    </lineage>
</organism>
<comment type="caution">
    <text evidence="5">The sequence shown here is derived from an EMBL/GenBank/DDBJ whole genome shotgun (WGS) entry which is preliminary data.</text>
</comment>
<dbReference type="InterPro" id="IPR000795">
    <property type="entry name" value="T_Tr_GTP-bd_dom"/>
</dbReference>
<evidence type="ECO:0000256" key="2">
    <source>
        <dbReference type="ARBA" id="ARBA00022741"/>
    </source>
</evidence>
<dbReference type="CDD" id="cd03708">
    <property type="entry name" value="GTPBP_III"/>
    <property type="match status" value="1"/>
</dbReference>
<dbReference type="GO" id="GO:0005525">
    <property type="term" value="F:GTP binding"/>
    <property type="evidence" value="ECO:0007669"/>
    <property type="project" value="UniProtKB-KW"/>
</dbReference>
<dbReference type="PROSITE" id="PS51722">
    <property type="entry name" value="G_TR_2"/>
    <property type="match status" value="1"/>
</dbReference>
<reference evidence="5 6" key="1">
    <citation type="journal article" date="2016" name="Genome Biol. Evol.">
        <title>Divergent and convergent evolution of fungal pathogenicity.</title>
        <authorList>
            <person name="Shang Y."/>
            <person name="Xiao G."/>
            <person name="Zheng P."/>
            <person name="Cen K."/>
            <person name="Zhan S."/>
            <person name="Wang C."/>
        </authorList>
    </citation>
    <scope>NUCLEOTIDE SEQUENCE [LARGE SCALE GENOMIC DNA]</scope>
    <source>
        <strain evidence="5 6">RCEF 2490</strain>
    </source>
</reference>
<feature type="domain" description="Tr-type G" evidence="4">
    <location>
        <begin position="184"/>
        <end position="415"/>
    </location>
</feature>
<dbReference type="CDD" id="cd04165">
    <property type="entry name" value="GTPBP1_like"/>
    <property type="match status" value="1"/>
</dbReference>